<organism evidence="1">
    <name type="scientific">Arundo donax</name>
    <name type="common">Giant reed</name>
    <name type="synonym">Donax arundinaceus</name>
    <dbReference type="NCBI Taxonomy" id="35708"/>
    <lineage>
        <taxon>Eukaryota</taxon>
        <taxon>Viridiplantae</taxon>
        <taxon>Streptophyta</taxon>
        <taxon>Embryophyta</taxon>
        <taxon>Tracheophyta</taxon>
        <taxon>Spermatophyta</taxon>
        <taxon>Magnoliopsida</taxon>
        <taxon>Liliopsida</taxon>
        <taxon>Poales</taxon>
        <taxon>Poaceae</taxon>
        <taxon>PACMAD clade</taxon>
        <taxon>Arundinoideae</taxon>
        <taxon>Arundineae</taxon>
        <taxon>Arundo</taxon>
    </lineage>
</organism>
<reference evidence="1" key="1">
    <citation type="submission" date="2014-09" db="EMBL/GenBank/DDBJ databases">
        <authorList>
            <person name="Magalhaes I.L.F."/>
            <person name="Oliveira U."/>
            <person name="Santos F.R."/>
            <person name="Vidigal T.H.D.A."/>
            <person name="Brescovit A.D."/>
            <person name="Santos A.J."/>
        </authorList>
    </citation>
    <scope>NUCLEOTIDE SEQUENCE</scope>
    <source>
        <tissue evidence="1">Shoot tissue taken approximately 20 cm above the soil surface</tissue>
    </source>
</reference>
<reference evidence="1" key="2">
    <citation type="journal article" date="2015" name="Data Brief">
        <title>Shoot transcriptome of the giant reed, Arundo donax.</title>
        <authorList>
            <person name="Barrero R.A."/>
            <person name="Guerrero F.D."/>
            <person name="Moolhuijzen P."/>
            <person name="Goolsby J.A."/>
            <person name="Tidwell J."/>
            <person name="Bellgard S.E."/>
            <person name="Bellgard M.I."/>
        </authorList>
    </citation>
    <scope>NUCLEOTIDE SEQUENCE</scope>
    <source>
        <tissue evidence="1">Shoot tissue taken approximately 20 cm above the soil surface</tissue>
    </source>
</reference>
<proteinExistence type="predicted"/>
<sequence>MLPIMNILVALWISLYPELYTYLRLATIKGVTLYEIVTYG</sequence>
<name>A0A0A9AU08_ARUDO</name>
<dbReference type="EMBL" id="GBRH01242681">
    <property type="protein sequence ID" value="JAD55214.1"/>
    <property type="molecule type" value="Transcribed_RNA"/>
</dbReference>
<protein>
    <submittedName>
        <fullName evidence="1">Uncharacterized protein</fullName>
    </submittedName>
</protein>
<evidence type="ECO:0000313" key="1">
    <source>
        <dbReference type="EMBL" id="JAD55214.1"/>
    </source>
</evidence>
<dbReference type="AlphaFoldDB" id="A0A0A9AU08"/>
<accession>A0A0A9AU08</accession>